<dbReference type="Gene3D" id="6.10.250.980">
    <property type="match status" value="1"/>
</dbReference>
<feature type="region of interest" description="Disordered" evidence="6">
    <location>
        <begin position="222"/>
        <end position="310"/>
    </location>
</feature>
<dbReference type="SMART" id="SM00511">
    <property type="entry name" value="ORANGE"/>
    <property type="match status" value="1"/>
</dbReference>
<dbReference type="Pfam" id="PF07527">
    <property type="entry name" value="Hairy_orange"/>
    <property type="match status" value="1"/>
</dbReference>
<dbReference type="InterPro" id="IPR050370">
    <property type="entry name" value="HES_HEY"/>
</dbReference>
<protein>
    <submittedName>
        <fullName evidence="10">Hairy/enhancer-of-split related with YRPW motif protein-like</fullName>
    </submittedName>
</protein>
<keyword evidence="9" id="KW-1185">Reference proteome</keyword>
<dbReference type="PROSITE" id="PS51054">
    <property type="entry name" value="ORANGE"/>
    <property type="match status" value="1"/>
</dbReference>
<feature type="domain" description="BHLH" evidence="7">
    <location>
        <begin position="37"/>
        <end position="92"/>
    </location>
</feature>
<dbReference type="SMART" id="SM00353">
    <property type="entry name" value="HLH"/>
    <property type="match status" value="1"/>
</dbReference>
<dbReference type="Gene3D" id="4.10.280.10">
    <property type="entry name" value="Helix-loop-helix DNA-binding domain"/>
    <property type="match status" value="1"/>
</dbReference>
<feature type="compositionally biased region" description="Low complexity" evidence="6">
    <location>
        <begin position="253"/>
        <end position="273"/>
    </location>
</feature>
<feature type="compositionally biased region" description="Polar residues" evidence="6">
    <location>
        <begin position="240"/>
        <end position="249"/>
    </location>
</feature>
<evidence type="ECO:0000256" key="2">
    <source>
        <dbReference type="ARBA" id="ARBA00023015"/>
    </source>
</evidence>
<keyword evidence="5" id="KW-0539">Nucleus</keyword>
<sequence>MMKRNLSDMDSDCDEVFTDDYTKGNPNQGNDGFQLLNRKRRRGVIEKRRRDRINHCLSELRRLVPAAFEKQGSAKLEKAEILQMTVEHLKVLHAKGFDPFSLDPHKMFMDYHSIGFRECASEVARYLVAMEGLDLQDPLRLRLMSHLQCYSAQRDLVVKSTVTQSPWNTASSLPPAPQYFSHPVVPPSGSGVHTSSSMNLDAPPGVQYSCSISRLAHPSASEDSMTSCLLPPHPGPRVPSNATNSMSPPTMQPSVTPSSTFMMSSPSQMPSSQYLGTQGLPSSGYGWSSTSPQPSSSMKPYRPWGAELAY</sequence>
<dbReference type="Proteomes" id="UP000694941">
    <property type="component" value="Unplaced"/>
</dbReference>
<comment type="subcellular location">
    <subcellularLocation>
        <location evidence="1">Nucleus</location>
    </subcellularLocation>
</comment>
<reference evidence="10" key="1">
    <citation type="submission" date="2025-08" db="UniProtKB">
        <authorList>
            <consortium name="RefSeq"/>
        </authorList>
    </citation>
    <scope>IDENTIFICATION</scope>
    <source>
        <tissue evidence="10">Muscle</tissue>
    </source>
</reference>
<dbReference type="SUPFAM" id="SSF47459">
    <property type="entry name" value="HLH, helix-loop-helix DNA-binding domain"/>
    <property type="match status" value="1"/>
</dbReference>
<feature type="compositionally biased region" description="Low complexity" evidence="6">
    <location>
        <begin position="288"/>
        <end position="297"/>
    </location>
</feature>
<proteinExistence type="predicted"/>
<dbReference type="RefSeq" id="XP_013788707.2">
    <property type="nucleotide sequence ID" value="XM_013933253.2"/>
</dbReference>
<organism evidence="9 10">
    <name type="scientific">Limulus polyphemus</name>
    <name type="common">Atlantic horseshoe crab</name>
    <dbReference type="NCBI Taxonomy" id="6850"/>
    <lineage>
        <taxon>Eukaryota</taxon>
        <taxon>Metazoa</taxon>
        <taxon>Ecdysozoa</taxon>
        <taxon>Arthropoda</taxon>
        <taxon>Chelicerata</taxon>
        <taxon>Merostomata</taxon>
        <taxon>Xiphosura</taxon>
        <taxon>Limulidae</taxon>
        <taxon>Limulus</taxon>
    </lineage>
</organism>
<name>A0ABM1BU54_LIMPO</name>
<feature type="domain" description="Orange" evidence="8">
    <location>
        <begin position="111"/>
        <end position="147"/>
    </location>
</feature>
<dbReference type="InterPro" id="IPR036638">
    <property type="entry name" value="HLH_DNA-bd_sf"/>
</dbReference>
<evidence type="ECO:0000256" key="6">
    <source>
        <dbReference type="SAM" id="MobiDB-lite"/>
    </source>
</evidence>
<keyword evidence="2" id="KW-0805">Transcription regulation</keyword>
<keyword evidence="4" id="KW-0804">Transcription</keyword>
<gene>
    <name evidence="10" type="primary">LOC106472598</name>
</gene>
<dbReference type="PROSITE" id="PS50888">
    <property type="entry name" value="BHLH"/>
    <property type="match status" value="1"/>
</dbReference>
<dbReference type="GeneID" id="106472598"/>
<feature type="compositionally biased region" description="Polar residues" evidence="6">
    <location>
        <begin position="274"/>
        <end position="287"/>
    </location>
</feature>
<evidence type="ECO:0000256" key="5">
    <source>
        <dbReference type="ARBA" id="ARBA00023242"/>
    </source>
</evidence>
<evidence type="ECO:0000256" key="4">
    <source>
        <dbReference type="ARBA" id="ARBA00023163"/>
    </source>
</evidence>
<dbReference type="SUPFAM" id="SSF158457">
    <property type="entry name" value="Orange domain-like"/>
    <property type="match status" value="1"/>
</dbReference>
<evidence type="ECO:0000259" key="8">
    <source>
        <dbReference type="PROSITE" id="PS51054"/>
    </source>
</evidence>
<evidence type="ECO:0000256" key="3">
    <source>
        <dbReference type="ARBA" id="ARBA00023125"/>
    </source>
</evidence>
<evidence type="ECO:0000313" key="9">
    <source>
        <dbReference type="Proteomes" id="UP000694941"/>
    </source>
</evidence>
<dbReference type="Pfam" id="PF00010">
    <property type="entry name" value="HLH"/>
    <property type="match status" value="1"/>
</dbReference>
<keyword evidence="3" id="KW-0238">DNA-binding</keyword>
<dbReference type="InterPro" id="IPR003650">
    <property type="entry name" value="Orange_dom"/>
</dbReference>
<feature type="region of interest" description="Disordered" evidence="6">
    <location>
        <begin position="181"/>
        <end position="200"/>
    </location>
</feature>
<evidence type="ECO:0000259" key="7">
    <source>
        <dbReference type="PROSITE" id="PS50888"/>
    </source>
</evidence>
<dbReference type="InterPro" id="IPR011598">
    <property type="entry name" value="bHLH_dom"/>
</dbReference>
<dbReference type="PANTHER" id="PTHR10985">
    <property type="entry name" value="BASIC HELIX-LOOP-HELIX TRANSCRIPTION FACTOR, HES-RELATED"/>
    <property type="match status" value="1"/>
</dbReference>
<accession>A0ABM1BU54</accession>
<evidence type="ECO:0000256" key="1">
    <source>
        <dbReference type="ARBA" id="ARBA00004123"/>
    </source>
</evidence>
<evidence type="ECO:0000313" key="10">
    <source>
        <dbReference type="RefSeq" id="XP_013788707.2"/>
    </source>
</evidence>